<dbReference type="EMBL" id="JAZAQF010000028">
    <property type="protein sequence ID" value="MFG3817067.1"/>
    <property type="molecule type" value="Genomic_DNA"/>
</dbReference>
<keyword evidence="2" id="KW-1185">Reference proteome</keyword>
<evidence type="ECO:0000313" key="2">
    <source>
        <dbReference type="Proteomes" id="UP001604335"/>
    </source>
</evidence>
<dbReference type="Proteomes" id="UP001604335">
    <property type="component" value="Unassembled WGS sequence"/>
</dbReference>
<evidence type="ECO:0008006" key="3">
    <source>
        <dbReference type="Google" id="ProtNLM"/>
    </source>
</evidence>
<reference evidence="2" key="1">
    <citation type="journal article" date="2024" name="Algal Res.">
        <title>Biochemical, toxicological and genomic investigation of a high-biomass producing Limnothrix strain isolated from Italian shallow drinking water reservoir.</title>
        <authorList>
            <person name="Simonazzi M."/>
            <person name="Shishido T.K."/>
            <person name="Delbaje E."/>
            <person name="Wahlsten M."/>
            <person name="Fewer D.P."/>
            <person name="Sivonen K."/>
            <person name="Pezzolesi L."/>
            <person name="Pistocchi R."/>
        </authorList>
    </citation>
    <scope>NUCLEOTIDE SEQUENCE [LARGE SCALE GENOMIC DNA]</scope>
    <source>
        <strain evidence="2">LRLZ20PSL1</strain>
    </source>
</reference>
<protein>
    <recommendedName>
        <fullName evidence="3">DUF4268 domain-containing protein</fullName>
    </recommendedName>
</protein>
<gene>
    <name evidence="1" type="ORF">VPK24_05420</name>
</gene>
<dbReference type="RefSeq" id="WP_393011111.1">
    <property type="nucleotide sequence ID" value="NZ_JAZAQF010000028.1"/>
</dbReference>
<comment type="caution">
    <text evidence="1">The sequence shown here is derived from an EMBL/GenBank/DDBJ whole genome shotgun (WGS) entry which is preliminary data.</text>
</comment>
<name>A0ABW7C8I2_9CYAN</name>
<organism evidence="1 2">
    <name type="scientific">Limnothrix redekei LRLZ20PSL1</name>
    <dbReference type="NCBI Taxonomy" id="3112953"/>
    <lineage>
        <taxon>Bacteria</taxon>
        <taxon>Bacillati</taxon>
        <taxon>Cyanobacteriota</taxon>
        <taxon>Cyanophyceae</taxon>
        <taxon>Pseudanabaenales</taxon>
        <taxon>Pseudanabaenaceae</taxon>
        <taxon>Limnothrix</taxon>
    </lineage>
</organism>
<accession>A0ABW7C8I2</accession>
<evidence type="ECO:0000313" key="1">
    <source>
        <dbReference type="EMBL" id="MFG3817067.1"/>
    </source>
</evidence>
<proteinExistence type="predicted"/>
<sequence length="397" mass="45728">MSSGIYFVRNDGRLVEMMEQPYGSVTLLQELLETYPNLLAGDRSLINRDQDWLAITRQNTVIFDDERADRWSLDRIFLDRSGVPTVVEVFCSHGRGGGQQAQELIGQAIEYAANLSQYWPIETMLAQFEANCRANDRDPDQVVEDFLGHDEEEERFWQQVKTNLQAGRIRIVVVSDALSPELVRTVEFLNAQMDPAEVQAIELRQYVSDEGFRTLVPRLIGRMTDSKSASPALDRRRWDEDSFFQEFSTRQGEDEAAIAHHIYEWCSDHPNVEVYWRTGDTYGGFVAMCDFGRGESHELFKVGIDGGLEINSSTYASWYPFTRHDEWMELRSHLSSIGLALPPDSRERRAPNFSLSTLRDEQSLRQVFETFSWVLERVKQSLNDTKRRATDRDWAAG</sequence>